<feature type="chain" id="PRO_5012299735" evidence="1">
    <location>
        <begin position="19"/>
        <end position="217"/>
    </location>
</feature>
<dbReference type="OrthoDB" id="424603at2759"/>
<dbReference type="AlphaFoldDB" id="A0A1Q9DD08"/>
<evidence type="ECO:0000313" key="2">
    <source>
        <dbReference type="EMBL" id="OLP93103.1"/>
    </source>
</evidence>
<gene>
    <name evidence="2" type="ORF">AK812_SmicGene25023</name>
</gene>
<sequence length="217" mass="23274">MSAAAWLAVAATAACAQCAQEAAFCSEESADGATHWRPEKELSYTSDADMIWLLQTGFDVGDEASSSFRDQVSMPADSVATTEAGLRPGDAAVGAARSIPSPPNRRYEQMLERETGLRPHMDEHALEVVMTPRLRALQVENEALRQRLMSKDVSHRISSTASFNDWCLANSDVVVGFSCFLITCVIVSLCIPCGMSPLQLCLGAMQGSAPGEVSSKL</sequence>
<keyword evidence="3" id="KW-1185">Reference proteome</keyword>
<evidence type="ECO:0000313" key="3">
    <source>
        <dbReference type="Proteomes" id="UP000186817"/>
    </source>
</evidence>
<dbReference type="Proteomes" id="UP000186817">
    <property type="component" value="Unassembled WGS sequence"/>
</dbReference>
<accession>A0A1Q9DD08</accession>
<protein>
    <submittedName>
        <fullName evidence="2">Uncharacterized protein</fullName>
    </submittedName>
</protein>
<dbReference type="EMBL" id="LSRX01000595">
    <property type="protein sequence ID" value="OLP93103.1"/>
    <property type="molecule type" value="Genomic_DNA"/>
</dbReference>
<organism evidence="2 3">
    <name type="scientific">Symbiodinium microadriaticum</name>
    <name type="common">Dinoflagellate</name>
    <name type="synonym">Zooxanthella microadriatica</name>
    <dbReference type="NCBI Taxonomy" id="2951"/>
    <lineage>
        <taxon>Eukaryota</taxon>
        <taxon>Sar</taxon>
        <taxon>Alveolata</taxon>
        <taxon>Dinophyceae</taxon>
        <taxon>Suessiales</taxon>
        <taxon>Symbiodiniaceae</taxon>
        <taxon>Symbiodinium</taxon>
    </lineage>
</organism>
<proteinExistence type="predicted"/>
<evidence type="ECO:0000256" key="1">
    <source>
        <dbReference type="SAM" id="SignalP"/>
    </source>
</evidence>
<comment type="caution">
    <text evidence="2">The sequence shown here is derived from an EMBL/GenBank/DDBJ whole genome shotgun (WGS) entry which is preliminary data.</text>
</comment>
<reference evidence="2 3" key="1">
    <citation type="submission" date="2016-02" db="EMBL/GenBank/DDBJ databases">
        <title>Genome analysis of coral dinoflagellate symbionts highlights evolutionary adaptations to a symbiotic lifestyle.</title>
        <authorList>
            <person name="Aranda M."/>
            <person name="Li Y."/>
            <person name="Liew Y.J."/>
            <person name="Baumgarten S."/>
            <person name="Simakov O."/>
            <person name="Wilson M."/>
            <person name="Piel J."/>
            <person name="Ashoor H."/>
            <person name="Bougouffa S."/>
            <person name="Bajic V.B."/>
            <person name="Ryu T."/>
            <person name="Ravasi T."/>
            <person name="Bayer T."/>
            <person name="Micklem G."/>
            <person name="Kim H."/>
            <person name="Bhak J."/>
            <person name="Lajeunesse T.C."/>
            <person name="Voolstra C.R."/>
        </authorList>
    </citation>
    <scope>NUCLEOTIDE SEQUENCE [LARGE SCALE GENOMIC DNA]</scope>
    <source>
        <strain evidence="2 3">CCMP2467</strain>
    </source>
</reference>
<feature type="signal peptide" evidence="1">
    <location>
        <begin position="1"/>
        <end position="18"/>
    </location>
</feature>
<name>A0A1Q9DD08_SYMMI</name>
<keyword evidence="1" id="KW-0732">Signal</keyword>